<organism evidence="4 5">
    <name type="scientific">Rhamnella rubrinervis</name>
    <dbReference type="NCBI Taxonomy" id="2594499"/>
    <lineage>
        <taxon>Eukaryota</taxon>
        <taxon>Viridiplantae</taxon>
        <taxon>Streptophyta</taxon>
        <taxon>Embryophyta</taxon>
        <taxon>Tracheophyta</taxon>
        <taxon>Spermatophyta</taxon>
        <taxon>Magnoliopsida</taxon>
        <taxon>eudicotyledons</taxon>
        <taxon>Gunneridae</taxon>
        <taxon>Pentapetalae</taxon>
        <taxon>rosids</taxon>
        <taxon>fabids</taxon>
        <taxon>Rosales</taxon>
        <taxon>Rhamnaceae</taxon>
        <taxon>rhamnoid group</taxon>
        <taxon>Rhamneae</taxon>
        <taxon>Rhamnella</taxon>
    </lineage>
</organism>
<dbReference type="PROSITE" id="PS51934">
    <property type="entry name" value="LRAT"/>
    <property type="match status" value="1"/>
</dbReference>
<feature type="transmembrane region" description="Helical" evidence="2">
    <location>
        <begin position="147"/>
        <end position="166"/>
    </location>
</feature>
<dbReference type="PANTHER" id="PTHR46137">
    <property type="entry name" value="OS05G0310600 PROTEIN"/>
    <property type="match status" value="1"/>
</dbReference>
<dbReference type="OrthoDB" id="68610at2759"/>
<gene>
    <name evidence="4" type="ORF">FNV43_RR15005</name>
</gene>
<keyword evidence="2" id="KW-0472">Membrane</keyword>
<comment type="caution">
    <text evidence="4">The sequence shown here is derived from an EMBL/GenBank/DDBJ whole genome shotgun (WGS) entry which is preliminary data.</text>
</comment>
<dbReference type="InterPro" id="IPR007053">
    <property type="entry name" value="LRAT_dom"/>
</dbReference>
<keyword evidence="2" id="KW-0812">Transmembrane</keyword>
<evidence type="ECO:0000256" key="1">
    <source>
        <dbReference type="SAM" id="MobiDB-lite"/>
    </source>
</evidence>
<dbReference type="Proteomes" id="UP000796880">
    <property type="component" value="Unassembled WGS sequence"/>
</dbReference>
<accession>A0A8K0E125</accession>
<evidence type="ECO:0000313" key="5">
    <source>
        <dbReference type="Proteomes" id="UP000796880"/>
    </source>
</evidence>
<dbReference type="AlphaFoldDB" id="A0A8K0E125"/>
<dbReference type="Gene3D" id="3.90.1720.10">
    <property type="entry name" value="endopeptidase domain like (from Nostoc punctiforme)"/>
    <property type="match status" value="1"/>
</dbReference>
<sequence>MDDRNVIHLTRGQSRNGFSSSPSHPSDGPVERSTLEEFLSGGELYRYEYGVNAFFFLFKLWGTCTRASSDPPEDVLYRATFLCKHGFGDYDLSDNNCEDFALYCKTELRDLRGSSKIGTSGQMACLVAVITAIFARIILSYEFLPTSFVGLVAKLFCFYCTSRLYFDAGSRNYDGLKKVPVYQIPKQSSSDSVVWREIDAKLVVIVTIVVLIIWYWTPKDPIEMAAKAILLNYSALSVPFSYCLKNHHLKIRDAYMYLQQYIGTRGLSI</sequence>
<feature type="transmembrane region" description="Helical" evidence="2">
    <location>
        <begin position="123"/>
        <end position="141"/>
    </location>
</feature>
<feature type="transmembrane region" description="Helical" evidence="2">
    <location>
        <begin position="228"/>
        <end position="244"/>
    </location>
</feature>
<evidence type="ECO:0000259" key="3">
    <source>
        <dbReference type="PROSITE" id="PS51934"/>
    </source>
</evidence>
<feature type="region of interest" description="Disordered" evidence="1">
    <location>
        <begin position="9"/>
        <end position="32"/>
    </location>
</feature>
<dbReference type="PANTHER" id="PTHR46137:SF3">
    <property type="entry name" value="OS05G0310600 PROTEIN"/>
    <property type="match status" value="1"/>
</dbReference>
<name>A0A8K0E125_9ROSA</name>
<dbReference type="Pfam" id="PF04970">
    <property type="entry name" value="LRAT"/>
    <property type="match status" value="1"/>
</dbReference>
<protein>
    <recommendedName>
        <fullName evidence="3">LRAT domain-containing protein</fullName>
    </recommendedName>
</protein>
<proteinExistence type="predicted"/>
<feature type="domain" description="LRAT" evidence="3">
    <location>
        <begin position="1"/>
        <end position="113"/>
    </location>
</feature>
<evidence type="ECO:0000313" key="4">
    <source>
        <dbReference type="EMBL" id="KAF3441095.1"/>
    </source>
</evidence>
<feature type="transmembrane region" description="Helical" evidence="2">
    <location>
        <begin position="198"/>
        <end position="216"/>
    </location>
</feature>
<keyword evidence="2" id="KW-1133">Transmembrane helix</keyword>
<keyword evidence="5" id="KW-1185">Reference proteome</keyword>
<feature type="compositionally biased region" description="Polar residues" evidence="1">
    <location>
        <begin position="11"/>
        <end position="24"/>
    </location>
</feature>
<reference evidence="4" key="1">
    <citation type="submission" date="2020-03" db="EMBL/GenBank/DDBJ databases">
        <title>A high-quality chromosome-level genome assembly of a woody plant with both climbing and erect habits, Rhamnella rubrinervis.</title>
        <authorList>
            <person name="Lu Z."/>
            <person name="Yang Y."/>
            <person name="Zhu X."/>
            <person name="Sun Y."/>
        </authorList>
    </citation>
    <scope>NUCLEOTIDE SEQUENCE</scope>
    <source>
        <strain evidence="4">BYM</strain>
        <tissue evidence="4">Leaf</tissue>
    </source>
</reference>
<dbReference type="EMBL" id="VOIH02000007">
    <property type="protein sequence ID" value="KAF3441095.1"/>
    <property type="molecule type" value="Genomic_DNA"/>
</dbReference>
<evidence type="ECO:0000256" key="2">
    <source>
        <dbReference type="SAM" id="Phobius"/>
    </source>
</evidence>